<reference evidence="3" key="1">
    <citation type="submission" date="2016-06" db="UniProtKB">
        <authorList>
            <consortium name="WormBaseParasite"/>
        </authorList>
    </citation>
    <scope>IDENTIFICATION</scope>
</reference>
<reference evidence="1 2" key="2">
    <citation type="submission" date="2018-11" db="EMBL/GenBank/DDBJ databases">
        <authorList>
            <consortium name="Pathogen Informatics"/>
        </authorList>
    </citation>
    <scope>NUCLEOTIDE SEQUENCE [LARGE SCALE GENOMIC DNA]</scope>
</reference>
<organism evidence="3">
    <name type="scientific">Soboliphyme baturini</name>
    <dbReference type="NCBI Taxonomy" id="241478"/>
    <lineage>
        <taxon>Eukaryota</taxon>
        <taxon>Metazoa</taxon>
        <taxon>Ecdysozoa</taxon>
        <taxon>Nematoda</taxon>
        <taxon>Enoplea</taxon>
        <taxon>Dorylaimia</taxon>
        <taxon>Dioctophymatida</taxon>
        <taxon>Dioctophymatoidea</taxon>
        <taxon>Soboliphymatidae</taxon>
        <taxon>Soboliphyme</taxon>
    </lineage>
</organism>
<gene>
    <name evidence="1" type="ORF">SBAD_LOCUS11690</name>
</gene>
<sequence length="119" mass="13301">MQTYALISTCTRFELVNIINGKRKMLLATNCNKSVRGNIADVYGISQLNSLREFVQVAPDGDTLREFGVSSSDVKSAFRLRSQVRWFELRMAWKQVAVYSRAICRGTQGGIQSSGESES</sequence>
<keyword evidence="2" id="KW-1185">Reference proteome</keyword>
<evidence type="ECO:0000313" key="3">
    <source>
        <dbReference type="WBParaSite" id="SBAD_0001208001-mRNA-1"/>
    </source>
</evidence>
<evidence type="ECO:0000313" key="1">
    <source>
        <dbReference type="EMBL" id="VDP42164.1"/>
    </source>
</evidence>
<dbReference type="AlphaFoldDB" id="A0A183J742"/>
<evidence type="ECO:0000313" key="2">
    <source>
        <dbReference type="Proteomes" id="UP000270296"/>
    </source>
</evidence>
<proteinExistence type="predicted"/>
<dbReference type="EMBL" id="UZAM01016188">
    <property type="protein sequence ID" value="VDP42164.1"/>
    <property type="molecule type" value="Genomic_DNA"/>
</dbReference>
<accession>A0A183J742</accession>
<protein>
    <submittedName>
        <fullName evidence="3">GlutR_N domain-containing protein</fullName>
    </submittedName>
</protein>
<dbReference type="Proteomes" id="UP000270296">
    <property type="component" value="Unassembled WGS sequence"/>
</dbReference>
<name>A0A183J742_9BILA</name>
<dbReference type="WBParaSite" id="SBAD_0001208001-mRNA-1">
    <property type="protein sequence ID" value="SBAD_0001208001-mRNA-1"/>
    <property type="gene ID" value="SBAD_0001208001"/>
</dbReference>